<evidence type="ECO:0000313" key="2">
    <source>
        <dbReference type="Proteomes" id="UP000547458"/>
    </source>
</evidence>
<keyword evidence="2" id="KW-1185">Reference proteome</keyword>
<accession>A0A846RIE1</accession>
<sequence>MIANSVECAKTLRPERTGPVLLRYETEDFYTGHAF</sequence>
<gene>
    <name evidence="1" type="ORF">BJ994_000536</name>
</gene>
<proteinExistence type="predicted"/>
<organism evidence="1 2">
    <name type="scientific">Arthrobacter pigmenti</name>
    <dbReference type="NCBI Taxonomy" id="271432"/>
    <lineage>
        <taxon>Bacteria</taxon>
        <taxon>Bacillati</taxon>
        <taxon>Actinomycetota</taxon>
        <taxon>Actinomycetes</taxon>
        <taxon>Micrococcales</taxon>
        <taxon>Micrococcaceae</taxon>
        <taxon>Arthrobacter</taxon>
    </lineage>
</organism>
<reference evidence="1 2" key="1">
    <citation type="submission" date="2020-03" db="EMBL/GenBank/DDBJ databases">
        <title>Sequencing the genomes of 1000 actinobacteria strains.</title>
        <authorList>
            <person name="Klenk H.-P."/>
        </authorList>
    </citation>
    <scope>NUCLEOTIDE SEQUENCE [LARGE SCALE GENOMIC DNA]</scope>
    <source>
        <strain evidence="1 2">DSM 16403</strain>
    </source>
</reference>
<name>A0A846RIE1_9MICC</name>
<dbReference type="Proteomes" id="UP000547458">
    <property type="component" value="Unassembled WGS sequence"/>
</dbReference>
<comment type="caution">
    <text evidence="1">The sequence shown here is derived from an EMBL/GenBank/DDBJ whole genome shotgun (WGS) entry which is preliminary data.</text>
</comment>
<evidence type="ECO:0000313" key="1">
    <source>
        <dbReference type="EMBL" id="NJC21460.1"/>
    </source>
</evidence>
<protein>
    <submittedName>
        <fullName evidence="1">Uncharacterized protein</fullName>
    </submittedName>
</protein>
<dbReference type="AlphaFoldDB" id="A0A846RIE1"/>
<dbReference type="EMBL" id="JAATJL010000001">
    <property type="protein sequence ID" value="NJC21460.1"/>
    <property type="molecule type" value="Genomic_DNA"/>
</dbReference>